<reference evidence="1" key="1">
    <citation type="journal article" date="2022" name="Int. J. Mol. Sci.">
        <title>Draft Genome of Tanacetum Coccineum: Genomic Comparison of Closely Related Tanacetum-Family Plants.</title>
        <authorList>
            <person name="Yamashiro T."/>
            <person name="Shiraishi A."/>
            <person name="Nakayama K."/>
            <person name="Satake H."/>
        </authorList>
    </citation>
    <scope>NUCLEOTIDE SEQUENCE</scope>
</reference>
<gene>
    <name evidence="1" type="ORF">Tco_0988551</name>
</gene>
<comment type="caution">
    <text evidence="1">The sequence shown here is derived from an EMBL/GenBank/DDBJ whole genome shotgun (WGS) entry which is preliminary data.</text>
</comment>
<organism evidence="1 2">
    <name type="scientific">Tanacetum coccineum</name>
    <dbReference type="NCBI Taxonomy" id="301880"/>
    <lineage>
        <taxon>Eukaryota</taxon>
        <taxon>Viridiplantae</taxon>
        <taxon>Streptophyta</taxon>
        <taxon>Embryophyta</taxon>
        <taxon>Tracheophyta</taxon>
        <taxon>Spermatophyta</taxon>
        <taxon>Magnoliopsida</taxon>
        <taxon>eudicotyledons</taxon>
        <taxon>Gunneridae</taxon>
        <taxon>Pentapetalae</taxon>
        <taxon>asterids</taxon>
        <taxon>campanulids</taxon>
        <taxon>Asterales</taxon>
        <taxon>Asteraceae</taxon>
        <taxon>Asteroideae</taxon>
        <taxon>Anthemideae</taxon>
        <taxon>Anthemidinae</taxon>
        <taxon>Tanacetum</taxon>
    </lineage>
</organism>
<sequence length="107" mass="11279">MTPSSQDKQVDHTRSRQQVAVVDPVEVGTGTHHGKAVAAAAVVVAAVVDAYRVDILMEQQVVDGHMLVLVAVDGGNKVVFEGGDPKSSFVQKEVHTKHVVPAASQKS</sequence>
<evidence type="ECO:0000313" key="2">
    <source>
        <dbReference type="Proteomes" id="UP001151760"/>
    </source>
</evidence>
<proteinExistence type="predicted"/>
<protein>
    <submittedName>
        <fullName evidence="1">Uncharacterized protein</fullName>
    </submittedName>
</protein>
<name>A0ABQ5ERV3_9ASTR</name>
<dbReference type="EMBL" id="BQNB010016592">
    <property type="protein sequence ID" value="GJT53497.1"/>
    <property type="molecule type" value="Genomic_DNA"/>
</dbReference>
<dbReference type="Proteomes" id="UP001151760">
    <property type="component" value="Unassembled WGS sequence"/>
</dbReference>
<accession>A0ABQ5ERV3</accession>
<keyword evidence="2" id="KW-1185">Reference proteome</keyword>
<reference evidence="1" key="2">
    <citation type="submission" date="2022-01" db="EMBL/GenBank/DDBJ databases">
        <authorList>
            <person name="Yamashiro T."/>
            <person name="Shiraishi A."/>
            <person name="Satake H."/>
            <person name="Nakayama K."/>
        </authorList>
    </citation>
    <scope>NUCLEOTIDE SEQUENCE</scope>
</reference>
<evidence type="ECO:0000313" key="1">
    <source>
        <dbReference type="EMBL" id="GJT53497.1"/>
    </source>
</evidence>